<dbReference type="Proteomes" id="UP001482620">
    <property type="component" value="Unassembled WGS sequence"/>
</dbReference>
<accession>A0ABV0TNT9</accession>
<sequence length="107" mass="12378">MMTFSCLEVGKLSWMAPLEPYNQTFVPFLQVFCFVCSNTEHFTVFHFFYDFSLYPLSYDLNNFISDLMTCVFCIATCIQPFINKIIILPISSKMVKKFSSSLESSDS</sequence>
<comment type="caution">
    <text evidence="1">The sequence shown here is derived from an EMBL/GenBank/DDBJ whole genome shotgun (WGS) entry which is preliminary data.</text>
</comment>
<proteinExistence type="predicted"/>
<name>A0ABV0TNT9_9TELE</name>
<keyword evidence="2" id="KW-1185">Reference proteome</keyword>
<dbReference type="EMBL" id="JAHRIQ010037366">
    <property type="protein sequence ID" value="MEQ2233563.1"/>
    <property type="molecule type" value="Genomic_DNA"/>
</dbReference>
<organism evidence="1 2">
    <name type="scientific">Ilyodon furcidens</name>
    <name type="common">goldbreast splitfin</name>
    <dbReference type="NCBI Taxonomy" id="33524"/>
    <lineage>
        <taxon>Eukaryota</taxon>
        <taxon>Metazoa</taxon>
        <taxon>Chordata</taxon>
        <taxon>Craniata</taxon>
        <taxon>Vertebrata</taxon>
        <taxon>Euteleostomi</taxon>
        <taxon>Actinopterygii</taxon>
        <taxon>Neopterygii</taxon>
        <taxon>Teleostei</taxon>
        <taxon>Neoteleostei</taxon>
        <taxon>Acanthomorphata</taxon>
        <taxon>Ovalentaria</taxon>
        <taxon>Atherinomorphae</taxon>
        <taxon>Cyprinodontiformes</taxon>
        <taxon>Goodeidae</taxon>
        <taxon>Ilyodon</taxon>
    </lineage>
</organism>
<evidence type="ECO:0000313" key="1">
    <source>
        <dbReference type="EMBL" id="MEQ2233563.1"/>
    </source>
</evidence>
<reference evidence="1 2" key="1">
    <citation type="submission" date="2021-06" db="EMBL/GenBank/DDBJ databases">
        <authorList>
            <person name="Palmer J.M."/>
        </authorList>
    </citation>
    <scope>NUCLEOTIDE SEQUENCE [LARGE SCALE GENOMIC DNA]</scope>
    <source>
        <strain evidence="2">if_2019</strain>
        <tissue evidence="1">Muscle</tissue>
    </source>
</reference>
<gene>
    <name evidence="1" type="ORF">ILYODFUR_023131</name>
</gene>
<evidence type="ECO:0000313" key="2">
    <source>
        <dbReference type="Proteomes" id="UP001482620"/>
    </source>
</evidence>
<protein>
    <submittedName>
        <fullName evidence="1">Uncharacterized protein</fullName>
    </submittedName>
</protein>